<sequence length="177" mass="20504">MTTEPSFEDLLGKTRRSAVHLEMRDGYMTSDPRYVAWRNGVRNAPEDNAPAARPWLRWVRDATDRSVTIRRARVFSVPESEYIRFEHHVSDANVQAGEQIRRLSRRRATDIAFPGNDFWVFDDELVLVLHFTGDGESPEDWWELTKDAELLRLCVSAFEAVWERAVPQAEYSPTPVP</sequence>
<dbReference type="InterPro" id="IPR049244">
    <property type="entry name" value="DUF6879"/>
</dbReference>
<dbReference type="EMBL" id="LMXB01000034">
    <property type="protein sequence ID" value="KUO20503.1"/>
    <property type="molecule type" value="Genomic_DNA"/>
</dbReference>
<proteinExistence type="predicted"/>
<evidence type="ECO:0000259" key="1">
    <source>
        <dbReference type="Pfam" id="PF21806"/>
    </source>
</evidence>
<protein>
    <recommendedName>
        <fullName evidence="1">DUF6879 domain-containing protein</fullName>
    </recommendedName>
</protein>
<dbReference type="AlphaFoldDB" id="A0A101V126"/>
<dbReference type="RefSeq" id="WP_067020652.1">
    <property type="nucleotide sequence ID" value="NZ_KQ949081.1"/>
</dbReference>
<dbReference type="OrthoDB" id="4562627at2"/>
<dbReference type="Proteomes" id="UP000053260">
    <property type="component" value="Unassembled WGS sequence"/>
</dbReference>
<evidence type="ECO:0000313" key="2">
    <source>
        <dbReference type="EMBL" id="KUO20503.1"/>
    </source>
</evidence>
<keyword evidence="3" id="KW-1185">Reference proteome</keyword>
<evidence type="ECO:0000313" key="3">
    <source>
        <dbReference type="Proteomes" id="UP000053260"/>
    </source>
</evidence>
<gene>
    <name evidence="2" type="ORF">AQJ91_14120</name>
</gene>
<dbReference type="STRING" id="909626.AQJ91_14120"/>
<organism evidence="2 3">
    <name type="scientific">Streptomyces dysideae</name>
    <dbReference type="NCBI Taxonomy" id="909626"/>
    <lineage>
        <taxon>Bacteria</taxon>
        <taxon>Bacillati</taxon>
        <taxon>Actinomycetota</taxon>
        <taxon>Actinomycetes</taxon>
        <taxon>Kitasatosporales</taxon>
        <taxon>Streptomycetaceae</taxon>
        <taxon>Streptomyces</taxon>
    </lineage>
</organism>
<accession>A0A101V126</accession>
<comment type="caution">
    <text evidence="2">The sequence shown here is derived from an EMBL/GenBank/DDBJ whole genome shotgun (WGS) entry which is preliminary data.</text>
</comment>
<reference evidence="2 3" key="1">
    <citation type="submission" date="2015-10" db="EMBL/GenBank/DDBJ databases">
        <title>Draft genome sequence of Streptomyces sp. RV15, isolated from a marine sponge.</title>
        <authorList>
            <person name="Ruckert C."/>
            <person name="Abdelmohsen U.R."/>
            <person name="Winkler A."/>
            <person name="Hentschel U."/>
            <person name="Kalinowski J."/>
            <person name="Kampfer P."/>
            <person name="Glaeser S."/>
        </authorList>
    </citation>
    <scope>NUCLEOTIDE SEQUENCE [LARGE SCALE GENOMIC DNA]</scope>
    <source>
        <strain evidence="2 3">RV15</strain>
    </source>
</reference>
<dbReference type="Pfam" id="PF21806">
    <property type="entry name" value="DUF6879"/>
    <property type="match status" value="1"/>
</dbReference>
<name>A0A101V126_9ACTN</name>
<feature type="domain" description="DUF6879" evidence="1">
    <location>
        <begin position="6"/>
        <end position="172"/>
    </location>
</feature>